<evidence type="ECO:0000313" key="1">
    <source>
        <dbReference type="EMBL" id="MQL69988.1"/>
    </source>
</evidence>
<accession>A0A843TDM7</accession>
<dbReference type="Proteomes" id="UP000652761">
    <property type="component" value="Unassembled WGS sequence"/>
</dbReference>
<proteinExistence type="predicted"/>
<organism evidence="1 2">
    <name type="scientific">Colocasia esculenta</name>
    <name type="common">Wild taro</name>
    <name type="synonym">Arum esculentum</name>
    <dbReference type="NCBI Taxonomy" id="4460"/>
    <lineage>
        <taxon>Eukaryota</taxon>
        <taxon>Viridiplantae</taxon>
        <taxon>Streptophyta</taxon>
        <taxon>Embryophyta</taxon>
        <taxon>Tracheophyta</taxon>
        <taxon>Spermatophyta</taxon>
        <taxon>Magnoliopsida</taxon>
        <taxon>Liliopsida</taxon>
        <taxon>Araceae</taxon>
        <taxon>Aroideae</taxon>
        <taxon>Colocasieae</taxon>
        <taxon>Colocasia</taxon>
    </lineage>
</organism>
<reference evidence="1" key="1">
    <citation type="submission" date="2017-07" db="EMBL/GenBank/DDBJ databases">
        <title>Taro Niue Genome Assembly and Annotation.</title>
        <authorList>
            <person name="Atibalentja N."/>
            <person name="Keating K."/>
            <person name="Fields C.J."/>
        </authorList>
    </citation>
    <scope>NUCLEOTIDE SEQUENCE</scope>
    <source>
        <strain evidence="1">Niue_2</strain>
        <tissue evidence="1">Leaf</tissue>
    </source>
</reference>
<keyword evidence="2" id="KW-1185">Reference proteome</keyword>
<evidence type="ECO:0000313" key="2">
    <source>
        <dbReference type="Proteomes" id="UP000652761"/>
    </source>
</evidence>
<dbReference type="AlphaFoldDB" id="A0A843TDM7"/>
<dbReference type="EMBL" id="NMUH01000053">
    <property type="protein sequence ID" value="MQL69988.1"/>
    <property type="molecule type" value="Genomic_DNA"/>
</dbReference>
<sequence length="133" mass="15501">MGPVCLLPGFLLPVKHPAMESELKIYSDAAEFDGGRSEWKVEYLVELQIQEDSERNRLHFCLLCKPLWPLVGFPSLLFECKQVHMGFKCFYMGFKCSHLDMSKADLMCIRWITVHRCDTLQSIPYQVESYLTF</sequence>
<gene>
    <name evidence="1" type="ORF">Taro_002308</name>
</gene>
<protein>
    <submittedName>
        <fullName evidence="1">Uncharacterized protein</fullName>
    </submittedName>
</protein>
<name>A0A843TDM7_COLES</name>
<comment type="caution">
    <text evidence="1">The sequence shown here is derived from an EMBL/GenBank/DDBJ whole genome shotgun (WGS) entry which is preliminary data.</text>
</comment>